<name>A0A414R5T3_9FIRM</name>
<proteinExistence type="predicted"/>
<dbReference type="AlphaFoldDB" id="A0A414R5T3"/>
<reference evidence="1 2" key="1">
    <citation type="submission" date="2018-08" db="EMBL/GenBank/DDBJ databases">
        <title>A genome reference for cultivated species of the human gut microbiota.</title>
        <authorList>
            <person name="Zou Y."/>
            <person name="Xue W."/>
            <person name="Luo G."/>
        </authorList>
    </citation>
    <scope>NUCLEOTIDE SEQUENCE [LARGE SCALE GENOMIC DNA]</scope>
    <source>
        <strain evidence="1 2">AM23-22</strain>
    </source>
</reference>
<evidence type="ECO:0000313" key="1">
    <source>
        <dbReference type="EMBL" id="RHF88401.1"/>
    </source>
</evidence>
<evidence type="ECO:0008006" key="3">
    <source>
        <dbReference type="Google" id="ProtNLM"/>
    </source>
</evidence>
<accession>A0A414R5T3</accession>
<evidence type="ECO:0000313" key="2">
    <source>
        <dbReference type="Proteomes" id="UP000286186"/>
    </source>
</evidence>
<dbReference type="RefSeq" id="WP_118231849.1">
    <property type="nucleotide sequence ID" value="NZ_CATWJF010000060.1"/>
</dbReference>
<dbReference type="EMBL" id="QRHR01000007">
    <property type="protein sequence ID" value="RHF88401.1"/>
    <property type="molecule type" value="Genomic_DNA"/>
</dbReference>
<gene>
    <name evidence="1" type="ORF">DW652_08755</name>
</gene>
<sequence>MIRIANYIILTVKIKKVTYKKSTKKISVTLTKIKKAKKYKIQISKSKKFKKNVVTKTTKKLKVTIKSKKLKNAKKVYVRAKAVVTLGDDSME</sequence>
<organism evidence="1 2">
    <name type="scientific">Eubacterium ventriosum</name>
    <dbReference type="NCBI Taxonomy" id="39496"/>
    <lineage>
        <taxon>Bacteria</taxon>
        <taxon>Bacillati</taxon>
        <taxon>Bacillota</taxon>
        <taxon>Clostridia</taxon>
        <taxon>Eubacteriales</taxon>
        <taxon>Eubacteriaceae</taxon>
        <taxon>Eubacterium</taxon>
    </lineage>
</organism>
<comment type="caution">
    <text evidence="1">The sequence shown here is derived from an EMBL/GenBank/DDBJ whole genome shotgun (WGS) entry which is preliminary data.</text>
</comment>
<dbReference type="Proteomes" id="UP000286186">
    <property type="component" value="Unassembled WGS sequence"/>
</dbReference>
<protein>
    <recommendedName>
        <fullName evidence="3">BIG2 domain-containing protein</fullName>
    </recommendedName>
</protein>